<evidence type="ECO:0000256" key="1">
    <source>
        <dbReference type="SAM" id="Phobius"/>
    </source>
</evidence>
<organism evidence="2 3">
    <name type="scientific">Cuscuta campestris</name>
    <dbReference type="NCBI Taxonomy" id="132261"/>
    <lineage>
        <taxon>Eukaryota</taxon>
        <taxon>Viridiplantae</taxon>
        <taxon>Streptophyta</taxon>
        <taxon>Embryophyta</taxon>
        <taxon>Tracheophyta</taxon>
        <taxon>Spermatophyta</taxon>
        <taxon>Magnoliopsida</taxon>
        <taxon>eudicotyledons</taxon>
        <taxon>Gunneridae</taxon>
        <taxon>Pentapetalae</taxon>
        <taxon>asterids</taxon>
        <taxon>lamiids</taxon>
        <taxon>Solanales</taxon>
        <taxon>Convolvulaceae</taxon>
        <taxon>Cuscuteae</taxon>
        <taxon>Cuscuta</taxon>
        <taxon>Cuscuta subgen. Grammica</taxon>
        <taxon>Cuscuta sect. Cleistogrammica</taxon>
    </lineage>
</organism>
<keyword evidence="1" id="KW-1133">Transmembrane helix</keyword>
<dbReference type="EMBL" id="OOIL02000294">
    <property type="protein sequence ID" value="VFQ63423.1"/>
    <property type="molecule type" value="Genomic_DNA"/>
</dbReference>
<accession>A0A484KC97</accession>
<sequence>MLQAITPYLQFLSPTILRFPILQSLSSISTPRFPSKKKLNCQLQARTPPPMVSSTSGFIAAVLLIVVLNQSGIVSAV</sequence>
<reference evidence="2 3" key="1">
    <citation type="submission" date="2018-04" db="EMBL/GenBank/DDBJ databases">
        <authorList>
            <person name="Vogel A."/>
        </authorList>
    </citation>
    <scope>NUCLEOTIDE SEQUENCE [LARGE SCALE GENOMIC DNA]</scope>
</reference>
<dbReference type="Proteomes" id="UP000595140">
    <property type="component" value="Unassembled WGS sequence"/>
</dbReference>
<dbReference type="AlphaFoldDB" id="A0A484KC97"/>
<evidence type="ECO:0000313" key="2">
    <source>
        <dbReference type="EMBL" id="VFQ63423.1"/>
    </source>
</evidence>
<keyword evidence="3" id="KW-1185">Reference proteome</keyword>
<keyword evidence="1" id="KW-0812">Transmembrane</keyword>
<name>A0A484KC97_9ASTE</name>
<feature type="transmembrane region" description="Helical" evidence="1">
    <location>
        <begin position="57"/>
        <end position="76"/>
    </location>
</feature>
<protein>
    <submittedName>
        <fullName evidence="2">Uncharacterized protein</fullName>
    </submittedName>
</protein>
<proteinExistence type="predicted"/>
<gene>
    <name evidence="2" type="ORF">CCAM_LOCUS5199</name>
</gene>
<evidence type="ECO:0000313" key="3">
    <source>
        <dbReference type="Proteomes" id="UP000595140"/>
    </source>
</evidence>
<keyword evidence="1" id="KW-0472">Membrane</keyword>